<dbReference type="InterPro" id="IPR021942">
    <property type="entry name" value="DUF3557"/>
</dbReference>
<dbReference type="eggNOG" id="ENOG502TJVU">
    <property type="taxonomic scope" value="Eukaryota"/>
</dbReference>
<reference evidence="2" key="1">
    <citation type="submission" date="2016-11" db="UniProtKB">
        <authorList>
            <consortium name="WormBaseParasite"/>
        </authorList>
    </citation>
    <scope>IDENTIFICATION</scope>
</reference>
<evidence type="ECO:0000313" key="1">
    <source>
        <dbReference type="Proteomes" id="UP000095282"/>
    </source>
</evidence>
<evidence type="ECO:0000313" key="2">
    <source>
        <dbReference type="WBParaSite" id="Csp11.Scaffold630.g21338.t1"/>
    </source>
</evidence>
<dbReference type="PANTHER" id="PTHR31379:SF4">
    <property type="entry name" value="F-BOX C PROTEIN-RELATED"/>
    <property type="match status" value="1"/>
</dbReference>
<proteinExistence type="predicted"/>
<organism evidence="1 2">
    <name type="scientific">Caenorhabditis tropicalis</name>
    <dbReference type="NCBI Taxonomy" id="1561998"/>
    <lineage>
        <taxon>Eukaryota</taxon>
        <taxon>Metazoa</taxon>
        <taxon>Ecdysozoa</taxon>
        <taxon>Nematoda</taxon>
        <taxon>Chromadorea</taxon>
        <taxon>Rhabditida</taxon>
        <taxon>Rhabditina</taxon>
        <taxon>Rhabditomorpha</taxon>
        <taxon>Rhabditoidea</taxon>
        <taxon>Rhabditidae</taxon>
        <taxon>Peloderinae</taxon>
        <taxon>Caenorhabditis</taxon>
    </lineage>
</organism>
<sequence>MKPLTYQCLQMVLQEMSFLKRKELYAKCPAIRKQEERIGYRLNEMIINQSSRQCTIHIENFEVIINNFPKDKTKKCGVIMTNKKTGITVKQSINVDPEEAAEKWITYILNRLNTRIQNLKLYSSPICLLKCDCPMTVIKLTMCVHDEIPEDSGRSSWLKTTVPVKHLEAYTIFRDDTMKAALSVVIPECGPIDGEILSEWQARKIKIYRWIPLEGIIAYCTGLIESGRSIGFRCISWIEKPNMEHDMIDWLAGRLNARKTSRNGIKCCTVSLNDASELNVYGNFVERSDWLIIVVNARGTAVDR</sequence>
<dbReference type="Proteomes" id="UP000095282">
    <property type="component" value="Unplaced"/>
</dbReference>
<name>A0A1I7V118_9PELO</name>
<accession>A0A1I7V118</accession>
<keyword evidence="1" id="KW-1185">Reference proteome</keyword>
<dbReference type="AlphaFoldDB" id="A0A1I7V118"/>
<dbReference type="WBParaSite" id="Csp11.Scaffold630.g21338.t1">
    <property type="protein sequence ID" value="Csp11.Scaffold630.g21338.t1"/>
    <property type="gene ID" value="Csp11.Scaffold630.g21338"/>
</dbReference>
<protein>
    <submittedName>
        <fullName evidence="2">FBA_2 domain-containing protein</fullName>
    </submittedName>
</protein>
<dbReference type="PANTHER" id="PTHR31379">
    <property type="entry name" value="F-BOX C PROTEIN-RELATED-RELATED"/>
    <property type="match status" value="1"/>
</dbReference>